<dbReference type="Proteomes" id="UP001224412">
    <property type="component" value="Unassembled WGS sequence"/>
</dbReference>
<evidence type="ECO:0000256" key="1">
    <source>
        <dbReference type="SAM" id="MobiDB-lite"/>
    </source>
</evidence>
<reference evidence="3" key="1">
    <citation type="submission" date="2023-05" db="EMBL/GenBank/DDBJ databases">
        <title>Metabolic capabilities are highly conserved among human nasal-associated Corynebacterium species in pangenomic analyses.</title>
        <authorList>
            <person name="Tran T.H."/>
            <person name="Roberts A.Q."/>
            <person name="Escapa I.F."/>
            <person name="Gao W."/>
            <person name="Conlan S."/>
            <person name="Kong H."/>
            <person name="Segre J.A."/>
            <person name="Kelly M.S."/>
            <person name="Lemon K.P."/>
        </authorList>
    </citation>
    <scope>NUCLEOTIDE SEQUENCE</scope>
    <source>
        <strain evidence="3">KPL2773</strain>
    </source>
</reference>
<gene>
    <name evidence="3" type="ORF">QPX42_09110</name>
</gene>
<protein>
    <submittedName>
        <fullName evidence="3">DUF5129 domain-containing protein</fullName>
    </submittedName>
</protein>
<dbReference type="Pfam" id="PF17173">
    <property type="entry name" value="DUF5129"/>
    <property type="match status" value="1"/>
</dbReference>
<accession>A0AAP4F5X1</accession>
<dbReference type="InterPro" id="IPR033435">
    <property type="entry name" value="DUF5129"/>
</dbReference>
<feature type="compositionally biased region" description="Low complexity" evidence="1">
    <location>
        <begin position="461"/>
        <end position="479"/>
    </location>
</feature>
<organism evidence="3 4">
    <name type="scientific">Corynebacterium pseudodiphtheriticum</name>
    <dbReference type="NCBI Taxonomy" id="37637"/>
    <lineage>
        <taxon>Bacteria</taxon>
        <taxon>Bacillati</taxon>
        <taxon>Actinomycetota</taxon>
        <taxon>Actinomycetes</taxon>
        <taxon>Mycobacteriales</taxon>
        <taxon>Corynebacteriaceae</taxon>
        <taxon>Corynebacterium</taxon>
    </lineage>
</organism>
<sequence>MKPTVGKIVAASILSAGVLGGGAALGIATTYDSPERAHYQIDAPTHSNLALRIHNPDGVLTADDERILERDAARLEVPGVVKQLHYIVFADNDDNVNDTVENYLRDHHPELIGDDNFADGTLFVGVGLNPRQAFIFAGDDVAELLELRDSSHLSESLDAIKPGVKDGNIPGGLFHGASVATDLAALEQARFDSAESDRTSAIVMGGLGAAALGGGVAATTGGYRRSRAKKIAQAREDFDYISVEFGTLAQRLDAIDIRAHSLTSAFADQQLRDQWRKVRDRFLHMHDDVSKFSELNPRSDDKTFLQYAGQFSDAASTAKKMHHAEDNIDTIFALENGDELTRRTEAQSLRDDVVEAKMKVRNDDSGLYQELAAIQQRTEALAQEPSAEDFLDNFIIVLRDYQAALTELRRQKFSDIDESKADAPQAPGLTSSDYRPGYGWNNFVPYWALSSWHASTVEAQSSSSNSGSTNMNTSFSSGFSGAGGSSRFYR</sequence>
<evidence type="ECO:0000313" key="4">
    <source>
        <dbReference type="Proteomes" id="UP001224412"/>
    </source>
</evidence>
<dbReference type="AlphaFoldDB" id="A0AAP4F5X1"/>
<evidence type="ECO:0000313" key="3">
    <source>
        <dbReference type="EMBL" id="MDK4307694.1"/>
    </source>
</evidence>
<dbReference type="EMBL" id="JASNVH010000014">
    <property type="protein sequence ID" value="MDK4307694.1"/>
    <property type="molecule type" value="Genomic_DNA"/>
</dbReference>
<proteinExistence type="predicted"/>
<name>A0AAP4F5X1_9CORY</name>
<feature type="region of interest" description="Disordered" evidence="1">
    <location>
        <begin position="460"/>
        <end position="490"/>
    </location>
</feature>
<evidence type="ECO:0000259" key="2">
    <source>
        <dbReference type="Pfam" id="PF17173"/>
    </source>
</evidence>
<dbReference type="RefSeq" id="WP_284589284.1">
    <property type="nucleotide sequence ID" value="NZ_JASNUC010000017.1"/>
</dbReference>
<feature type="domain" description="DUF5129" evidence="2">
    <location>
        <begin position="91"/>
        <end position="336"/>
    </location>
</feature>
<comment type="caution">
    <text evidence="3">The sequence shown here is derived from an EMBL/GenBank/DDBJ whole genome shotgun (WGS) entry which is preliminary data.</text>
</comment>